<dbReference type="KEGG" id="rrd:RradSPS_1459"/>
<dbReference type="GO" id="GO:0006310">
    <property type="term" value="P:DNA recombination"/>
    <property type="evidence" value="ECO:0007669"/>
    <property type="project" value="InterPro"/>
</dbReference>
<evidence type="ECO:0000256" key="7">
    <source>
        <dbReference type="ARBA" id="ARBA00023204"/>
    </source>
</evidence>
<dbReference type="GO" id="GO:0043590">
    <property type="term" value="C:bacterial nucleoid"/>
    <property type="evidence" value="ECO:0007669"/>
    <property type="project" value="TreeGrafter"/>
</dbReference>
<dbReference type="NCBIfam" id="TIGR00634">
    <property type="entry name" value="recN"/>
    <property type="match status" value="1"/>
</dbReference>
<dbReference type="GO" id="GO:0005524">
    <property type="term" value="F:ATP binding"/>
    <property type="evidence" value="ECO:0007669"/>
    <property type="project" value="UniProtKB-KW"/>
</dbReference>
<dbReference type="PANTHER" id="PTHR11059:SF0">
    <property type="entry name" value="DNA REPAIR PROTEIN RECN"/>
    <property type="match status" value="1"/>
</dbReference>
<keyword evidence="5 9" id="KW-0227">DNA damage</keyword>
<dbReference type="GO" id="GO:0009432">
    <property type="term" value="P:SOS response"/>
    <property type="evidence" value="ECO:0007669"/>
    <property type="project" value="TreeGrafter"/>
</dbReference>
<dbReference type="EMBL" id="CP007514">
    <property type="protein sequence ID" value="AHY46742.1"/>
    <property type="molecule type" value="Genomic_DNA"/>
</dbReference>
<evidence type="ECO:0000256" key="3">
    <source>
        <dbReference type="ARBA" id="ARBA00021315"/>
    </source>
</evidence>
<dbReference type="InterPro" id="IPR004604">
    <property type="entry name" value="DNA_recomb/repair_RecN"/>
</dbReference>
<keyword evidence="6" id="KW-0067">ATP-binding</keyword>
<dbReference type="Proteomes" id="UP000025229">
    <property type="component" value="Chromosome"/>
</dbReference>
<sequence>MDVVEGREKDVPLEGREPRPALVPRLERVESFSVITEISVKNIALIESATLRFAPGLNAITGETGAGKTLLATGLQLLLGGRARAESVRKGSGRATVEGAFSLPQESRQMILADALGELAEDLSEELEDAEEIVLRRTVSEEGRSRCYVNGVTVPVRALASLGERLVSYHGQRDQARLTDPNEQLAILDGFLTEEEREAREDLRETFREVRRLRAELESILTGAEAREREVDFLRFQVSELEAAAFSAEELEELTRERDRLRNVTALMDAVSGATSALSSEALSDFSGGALEAVGGATRDLQSASAHDAALAPLAERLAAASAELEDVVYELRAYAASLEADPTRLDEVEDRLAGFRALQRKYGEDPAAYLEEARTRLARTENVEGETADLERRIREGEERLEELTRRLTAARERAARILSERVQQNLAGLNLGSTVFRARLEKSSEGPGPLGAERVEFVIRPNPGEPELPVRRFASGGELSRVMLAVRLAQEALEPGATYIFDEVDAGIGGETATAVGAKLKELGKRNQVLTITHLPQIASEADAHVVVEKGESEGRTTTRIRAVSGEERRRELARMLSGRIDDASLAHASELLVGGG</sequence>
<dbReference type="eggNOG" id="COG0497">
    <property type="taxonomic scope" value="Bacteria"/>
</dbReference>
<name>A0A023X2Q5_RUBRA</name>
<evidence type="ECO:0000256" key="9">
    <source>
        <dbReference type="PIRNR" id="PIRNR003128"/>
    </source>
</evidence>
<evidence type="ECO:0000256" key="10">
    <source>
        <dbReference type="SAM" id="Coils"/>
    </source>
</evidence>
<dbReference type="PANTHER" id="PTHR11059">
    <property type="entry name" value="DNA REPAIR PROTEIN RECN"/>
    <property type="match status" value="1"/>
</dbReference>
<evidence type="ECO:0000256" key="8">
    <source>
        <dbReference type="ARBA" id="ARBA00033408"/>
    </source>
</evidence>
<protein>
    <recommendedName>
        <fullName evidence="3 9">DNA repair protein RecN</fullName>
    </recommendedName>
    <alternativeName>
        <fullName evidence="8 9">Recombination protein N</fullName>
    </alternativeName>
</protein>
<comment type="function">
    <text evidence="1 9">May be involved in recombinational repair of damaged DNA.</text>
</comment>
<evidence type="ECO:0000256" key="1">
    <source>
        <dbReference type="ARBA" id="ARBA00003618"/>
    </source>
</evidence>
<dbReference type="GO" id="GO:0006281">
    <property type="term" value="P:DNA repair"/>
    <property type="evidence" value="ECO:0007669"/>
    <property type="project" value="UniProtKB-KW"/>
</dbReference>
<feature type="coiled-coil region" evidence="10">
    <location>
        <begin position="381"/>
        <end position="422"/>
    </location>
</feature>
<dbReference type="InterPro" id="IPR027417">
    <property type="entry name" value="P-loop_NTPase"/>
</dbReference>
<reference evidence="12 13" key="1">
    <citation type="submission" date="2014-03" db="EMBL/GenBank/DDBJ databases">
        <title>Complete genome sequence of the Radio-Resistant Rubrobacter radiotolerans RSPS-4.</title>
        <authorList>
            <person name="Egas C.C."/>
            <person name="Barroso C.C."/>
            <person name="Froufe H.J.C."/>
            <person name="Pacheco J.J."/>
            <person name="Albuquerque L.L."/>
            <person name="da Costa M.M.S."/>
        </authorList>
    </citation>
    <scope>NUCLEOTIDE SEQUENCE [LARGE SCALE GENOMIC DNA]</scope>
    <source>
        <strain evidence="12 13">RSPS-4</strain>
    </source>
</reference>
<accession>A0A023X2Q5</accession>
<keyword evidence="7 9" id="KW-0234">DNA repair</keyword>
<dbReference type="STRING" id="42256.RradSPS_1459"/>
<organism evidence="12 13">
    <name type="scientific">Rubrobacter radiotolerans</name>
    <name type="common">Arthrobacter radiotolerans</name>
    <dbReference type="NCBI Taxonomy" id="42256"/>
    <lineage>
        <taxon>Bacteria</taxon>
        <taxon>Bacillati</taxon>
        <taxon>Actinomycetota</taxon>
        <taxon>Rubrobacteria</taxon>
        <taxon>Rubrobacterales</taxon>
        <taxon>Rubrobacteraceae</taxon>
        <taxon>Rubrobacter</taxon>
    </lineage>
</organism>
<dbReference type="OrthoDB" id="9806954at2"/>
<keyword evidence="10" id="KW-0175">Coiled coil</keyword>
<evidence type="ECO:0000256" key="6">
    <source>
        <dbReference type="ARBA" id="ARBA00022840"/>
    </source>
</evidence>
<dbReference type="PIRSF" id="PIRSF003128">
    <property type="entry name" value="RecN"/>
    <property type="match status" value="1"/>
</dbReference>
<gene>
    <name evidence="12" type="ORF">RradSPS_1459</name>
</gene>
<keyword evidence="4" id="KW-0547">Nucleotide-binding</keyword>
<comment type="similarity">
    <text evidence="2 9">Belongs to the RecN family.</text>
</comment>
<evidence type="ECO:0000256" key="4">
    <source>
        <dbReference type="ARBA" id="ARBA00022741"/>
    </source>
</evidence>
<dbReference type="InterPro" id="IPR003395">
    <property type="entry name" value="RecF/RecN/SMC_N"/>
</dbReference>
<evidence type="ECO:0000259" key="11">
    <source>
        <dbReference type="Pfam" id="PF02463"/>
    </source>
</evidence>
<dbReference type="Gene3D" id="3.40.50.300">
    <property type="entry name" value="P-loop containing nucleotide triphosphate hydrolases"/>
    <property type="match status" value="2"/>
</dbReference>
<evidence type="ECO:0000256" key="5">
    <source>
        <dbReference type="ARBA" id="ARBA00022763"/>
    </source>
</evidence>
<dbReference type="SUPFAM" id="SSF52540">
    <property type="entry name" value="P-loop containing nucleoside triphosphate hydrolases"/>
    <property type="match status" value="1"/>
</dbReference>
<evidence type="ECO:0000313" key="12">
    <source>
        <dbReference type="EMBL" id="AHY46742.1"/>
    </source>
</evidence>
<evidence type="ECO:0000313" key="13">
    <source>
        <dbReference type="Proteomes" id="UP000025229"/>
    </source>
</evidence>
<dbReference type="HOGENOM" id="CLU_018297_3_0_11"/>
<keyword evidence="13" id="KW-1185">Reference proteome</keyword>
<dbReference type="PATRIC" id="fig|42256.3.peg.1477"/>
<evidence type="ECO:0000256" key="2">
    <source>
        <dbReference type="ARBA" id="ARBA00009441"/>
    </source>
</evidence>
<dbReference type="CDD" id="cd03241">
    <property type="entry name" value="ABC_RecN"/>
    <property type="match status" value="1"/>
</dbReference>
<dbReference type="AlphaFoldDB" id="A0A023X2Q5"/>
<proteinExistence type="inferred from homology"/>
<feature type="domain" description="RecF/RecN/SMC N-terminal" evidence="11">
    <location>
        <begin position="35"/>
        <end position="553"/>
    </location>
</feature>
<dbReference type="Pfam" id="PF02463">
    <property type="entry name" value="SMC_N"/>
    <property type="match status" value="1"/>
</dbReference>